<comment type="caution">
    <text evidence="7">The sequence shown here is derived from an EMBL/GenBank/DDBJ whole genome shotgun (WGS) entry which is preliminary data.</text>
</comment>
<dbReference type="InterPro" id="IPR009056">
    <property type="entry name" value="Cyt_c-like_dom"/>
</dbReference>
<name>A0A1F8EM65_9BACT</name>
<dbReference type="Pfam" id="PF00034">
    <property type="entry name" value="Cytochrom_C"/>
    <property type="match status" value="1"/>
</dbReference>
<dbReference type="Gene3D" id="1.10.760.10">
    <property type="entry name" value="Cytochrome c-like domain"/>
    <property type="match status" value="1"/>
</dbReference>
<evidence type="ECO:0000256" key="5">
    <source>
        <dbReference type="SAM" id="MobiDB-lite"/>
    </source>
</evidence>
<reference evidence="7 8" key="1">
    <citation type="journal article" date="2016" name="Nat. Commun.">
        <title>Thousands of microbial genomes shed light on interconnected biogeochemical processes in an aquifer system.</title>
        <authorList>
            <person name="Anantharaman K."/>
            <person name="Brown C.T."/>
            <person name="Hug L.A."/>
            <person name="Sharon I."/>
            <person name="Castelle C.J."/>
            <person name="Probst A.J."/>
            <person name="Thomas B.C."/>
            <person name="Singh A."/>
            <person name="Wilkins M.J."/>
            <person name="Karaoz U."/>
            <person name="Brodie E.L."/>
            <person name="Williams K.H."/>
            <person name="Hubbard S.S."/>
            <person name="Banfield J.F."/>
        </authorList>
    </citation>
    <scope>NUCLEOTIDE SEQUENCE [LARGE SCALE GENOMIC DNA]</scope>
</reference>
<gene>
    <name evidence="7" type="ORF">A2650_00460</name>
</gene>
<organism evidence="7 8">
    <name type="scientific">Candidatus Yanofskybacteria bacterium RIFCSPHIGHO2_01_FULL_41_53</name>
    <dbReference type="NCBI Taxonomy" id="1802663"/>
    <lineage>
        <taxon>Bacteria</taxon>
        <taxon>Candidatus Yanofskyibacteriota</taxon>
    </lineage>
</organism>
<dbReference type="PROSITE" id="PS51007">
    <property type="entry name" value="CYTC"/>
    <property type="match status" value="1"/>
</dbReference>
<keyword evidence="1 4" id="KW-0349">Heme</keyword>
<dbReference type="GO" id="GO:0020037">
    <property type="term" value="F:heme binding"/>
    <property type="evidence" value="ECO:0007669"/>
    <property type="project" value="InterPro"/>
</dbReference>
<dbReference type="EMBL" id="MGJD01000010">
    <property type="protein sequence ID" value="OGN01119.1"/>
    <property type="molecule type" value="Genomic_DNA"/>
</dbReference>
<feature type="domain" description="Cytochrome c" evidence="6">
    <location>
        <begin position="27"/>
        <end position="118"/>
    </location>
</feature>
<evidence type="ECO:0000256" key="4">
    <source>
        <dbReference type="PROSITE-ProRule" id="PRU00433"/>
    </source>
</evidence>
<keyword evidence="3 4" id="KW-0408">Iron</keyword>
<evidence type="ECO:0000313" key="8">
    <source>
        <dbReference type="Proteomes" id="UP000177117"/>
    </source>
</evidence>
<sequence>MKREFAVVALMIGIAGGIVYGQAPDPKLITQGKKLYTTYKCEKCHMIAGKGSKKGPLDGVGAKLSVTEIRRWLIEPAEMEKKLEKPPKGTDSMSNALKTKGIEPDEIEALVAYMRSLTKK</sequence>
<feature type="region of interest" description="Disordered" evidence="5">
    <location>
        <begin position="80"/>
        <end position="100"/>
    </location>
</feature>
<protein>
    <recommendedName>
        <fullName evidence="6">Cytochrome c domain-containing protein</fullName>
    </recommendedName>
</protein>
<keyword evidence="2 4" id="KW-0479">Metal-binding</keyword>
<dbReference type="Proteomes" id="UP000177117">
    <property type="component" value="Unassembled WGS sequence"/>
</dbReference>
<evidence type="ECO:0000256" key="3">
    <source>
        <dbReference type="ARBA" id="ARBA00023004"/>
    </source>
</evidence>
<dbReference type="GO" id="GO:0009055">
    <property type="term" value="F:electron transfer activity"/>
    <property type="evidence" value="ECO:0007669"/>
    <property type="project" value="InterPro"/>
</dbReference>
<proteinExistence type="predicted"/>
<dbReference type="AlphaFoldDB" id="A0A1F8EM65"/>
<dbReference type="InterPro" id="IPR036909">
    <property type="entry name" value="Cyt_c-like_dom_sf"/>
</dbReference>
<accession>A0A1F8EM65</accession>
<evidence type="ECO:0000259" key="6">
    <source>
        <dbReference type="PROSITE" id="PS51007"/>
    </source>
</evidence>
<dbReference type="GO" id="GO:0046872">
    <property type="term" value="F:metal ion binding"/>
    <property type="evidence" value="ECO:0007669"/>
    <property type="project" value="UniProtKB-KW"/>
</dbReference>
<evidence type="ECO:0000313" key="7">
    <source>
        <dbReference type="EMBL" id="OGN01119.1"/>
    </source>
</evidence>
<evidence type="ECO:0000256" key="2">
    <source>
        <dbReference type="ARBA" id="ARBA00022723"/>
    </source>
</evidence>
<evidence type="ECO:0000256" key="1">
    <source>
        <dbReference type="ARBA" id="ARBA00022617"/>
    </source>
</evidence>
<dbReference type="SUPFAM" id="SSF46626">
    <property type="entry name" value="Cytochrome c"/>
    <property type="match status" value="1"/>
</dbReference>